<dbReference type="AlphaFoldDB" id="A0A177UKZ0"/>
<feature type="compositionally biased region" description="Low complexity" evidence="2">
    <location>
        <begin position="125"/>
        <end position="142"/>
    </location>
</feature>
<organism evidence="4 5">
    <name type="scientific">Tilletia caries</name>
    <name type="common">wheat bunt fungus</name>
    <dbReference type="NCBI Taxonomy" id="13290"/>
    <lineage>
        <taxon>Eukaryota</taxon>
        <taxon>Fungi</taxon>
        <taxon>Dikarya</taxon>
        <taxon>Basidiomycota</taxon>
        <taxon>Ustilaginomycotina</taxon>
        <taxon>Exobasidiomycetes</taxon>
        <taxon>Tilletiales</taxon>
        <taxon>Tilletiaceae</taxon>
        <taxon>Tilletia</taxon>
    </lineage>
</organism>
<feature type="signal peptide" evidence="3">
    <location>
        <begin position="1"/>
        <end position="28"/>
    </location>
</feature>
<evidence type="ECO:0000313" key="5">
    <source>
        <dbReference type="Proteomes" id="UP000077671"/>
    </source>
</evidence>
<protein>
    <submittedName>
        <fullName evidence="4">Uncharacterized protein</fullName>
    </submittedName>
</protein>
<dbReference type="GO" id="GO:0016787">
    <property type="term" value="F:hydrolase activity"/>
    <property type="evidence" value="ECO:0007669"/>
    <property type="project" value="UniProtKB-KW"/>
</dbReference>
<feature type="region of interest" description="Disordered" evidence="2">
    <location>
        <begin position="72"/>
        <end position="152"/>
    </location>
</feature>
<dbReference type="PANTHER" id="PTHR41814:SF1">
    <property type="entry name" value="CELLULASE"/>
    <property type="match status" value="1"/>
</dbReference>
<keyword evidence="1" id="KW-0378">Hydrolase</keyword>
<gene>
    <name evidence="4" type="ORF">A4X03_0g4484</name>
</gene>
<evidence type="ECO:0000256" key="2">
    <source>
        <dbReference type="SAM" id="MobiDB-lite"/>
    </source>
</evidence>
<dbReference type="SUPFAM" id="SSF48208">
    <property type="entry name" value="Six-hairpin glycosidases"/>
    <property type="match status" value="1"/>
</dbReference>
<feature type="chain" id="PRO_5043534149" evidence="3">
    <location>
        <begin position="29"/>
        <end position="574"/>
    </location>
</feature>
<dbReference type="Gene3D" id="1.50.10.10">
    <property type="match status" value="1"/>
</dbReference>
<feature type="compositionally biased region" description="Polar residues" evidence="2">
    <location>
        <begin position="108"/>
        <end position="117"/>
    </location>
</feature>
<evidence type="ECO:0000256" key="1">
    <source>
        <dbReference type="ARBA" id="ARBA00022801"/>
    </source>
</evidence>
<reference evidence="4" key="1">
    <citation type="submission" date="2016-04" db="EMBL/GenBank/DDBJ databases">
        <authorList>
            <person name="Nguyen H.D."/>
            <person name="Kesanakurti P."/>
            <person name="Cullis J."/>
            <person name="Levesque C.A."/>
            <person name="Hambleton S."/>
        </authorList>
    </citation>
    <scope>NUCLEOTIDE SEQUENCE</scope>
    <source>
        <strain evidence="4">DAOMC 238032</strain>
    </source>
</reference>
<dbReference type="InterPro" id="IPR010905">
    <property type="entry name" value="Glyco_hydro_88"/>
</dbReference>
<feature type="compositionally biased region" description="Low complexity" evidence="2">
    <location>
        <begin position="86"/>
        <end position="101"/>
    </location>
</feature>
<proteinExistence type="predicted"/>
<evidence type="ECO:0000313" key="4">
    <source>
        <dbReference type="EMBL" id="KAE8258081.1"/>
    </source>
</evidence>
<reference evidence="4" key="2">
    <citation type="journal article" date="2019" name="IMA Fungus">
        <title>Genome sequencing and comparison of five Tilletia species to identify candidate genes for the detection of regulated species infecting wheat.</title>
        <authorList>
            <person name="Nguyen H.D.T."/>
            <person name="Sultana T."/>
            <person name="Kesanakurti P."/>
            <person name="Hambleton S."/>
        </authorList>
    </citation>
    <scope>NUCLEOTIDE SEQUENCE</scope>
    <source>
        <strain evidence="4">DAOMC 238032</strain>
    </source>
</reference>
<dbReference type="PANTHER" id="PTHR41814">
    <property type="entry name" value="EXPRESSED PROTEIN"/>
    <property type="match status" value="1"/>
</dbReference>
<dbReference type="InterPro" id="IPR012341">
    <property type="entry name" value="6hp_glycosidase-like_sf"/>
</dbReference>
<name>A0A177UKZ0_9BASI</name>
<dbReference type="Pfam" id="PF07470">
    <property type="entry name" value="Glyco_hydro_88"/>
    <property type="match status" value="1"/>
</dbReference>
<keyword evidence="3" id="KW-0732">Signal</keyword>
<dbReference type="InterPro" id="IPR008928">
    <property type="entry name" value="6-hairpin_glycosidase_sf"/>
</dbReference>
<dbReference type="GO" id="GO:0005975">
    <property type="term" value="P:carbohydrate metabolic process"/>
    <property type="evidence" value="ECO:0007669"/>
    <property type="project" value="InterPro"/>
</dbReference>
<dbReference type="Proteomes" id="UP000077671">
    <property type="component" value="Unassembled WGS sequence"/>
</dbReference>
<dbReference type="EMBL" id="LWDD02000611">
    <property type="protein sequence ID" value="KAE8258081.1"/>
    <property type="molecule type" value="Genomic_DNA"/>
</dbReference>
<sequence length="574" mass="60188">MVRHTTKRIVTTTALGITCLLLASSSYAVPLTGDGAEKNDAEMLALPVSVGGLTPSFVLDGPISLAQTDSNENATVSTNGAPLEDGASSTGGTALTNGTALPDGAASNDGTASTNGTALADGAPSTNGTASTNGTSSISGTTPAPSPLPAQKLTNNQTFIDLAIESIQASQRASWEQGVTVQALLEWKYPNWTTYEAPGPSSFHSGLFHGGAANVNRHERSDYPKEIVLQAMRSVVAQDSNGRLGAKVTGDEDAKAGSSLDSASSLESVLLAAYASGQIHGPWNTLDSNGVFSKAAKLQYNFIANKVPRGVGRIISQRMDRLQYWADTFYMGPPALAAFGLYTRNSDAQLEAYNQVKLYRDKLLYPKGSGSKTGLLGHIRNEDGSWADPAVWVTGQGWGALGMLRVAAALAQSSSGSVWNPSTTHLSESTKTHIADVLQWTSDLLTAAHDTFDSDASLWHNYVDDHSTFHDVSGSLALAAATYRLAALAPNLVDAYAITNAEAVYKRVIPHLSPFGQFGDGLQCVDALSFSTPGYTSVESLSFGILLEAARRDYSNAVGGKTTALVRTIGGLDM</sequence>
<comment type="caution">
    <text evidence="4">The sequence shown here is derived from an EMBL/GenBank/DDBJ whole genome shotgun (WGS) entry which is preliminary data.</text>
</comment>
<accession>A0A177UKZ0</accession>
<evidence type="ECO:0000256" key="3">
    <source>
        <dbReference type="SAM" id="SignalP"/>
    </source>
</evidence>